<comment type="caution">
    <text evidence="1">The sequence shown here is derived from an EMBL/GenBank/DDBJ whole genome shotgun (WGS) entry which is preliminary data.</text>
</comment>
<evidence type="ECO:0000313" key="2">
    <source>
        <dbReference type="Proteomes" id="UP001205046"/>
    </source>
</evidence>
<proteinExistence type="predicted"/>
<dbReference type="RefSeq" id="WP_260073170.1">
    <property type="nucleotide sequence ID" value="NZ_JALXMO010000016.1"/>
</dbReference>
<reference evidence="1 2" key="1">
    <citation type="submission" date="2022-04" db="EMBL/GenBank/DDBJ databases">
        <title>Human microbiome associated bacterial genomes.</title>
        <authorList>
            <person name="Sandstrom S."/>
            <person name="Salamzade R."/>
            <person name="Kalan L.R."/>
        </authorList>
    </citation>
    <scope>NUCLEOTIDE SEQUENCE [LARGE SCALE GENOMIC DNA]</scope>
    <source>
        <strain evidence="2">p3-SID767</strain>
    </source>
</reference>
<keyword evidence="2" id="KW-1185">Reference proteome</keyword>
<gene>
    <name evidence="1" type="ORF">M3B43_07455</name>
</gene>
<organism evidence="1 2">
    <name type="scientific">Nesterenkonia massiliensis</name>
    <dbReference type="NCBI Taxonomy" id="1232429"/>
    <lineage>
        <taxon>Bacteria</taxon>
        <taxon>Bacillati</taxon>
        <taxon>Actinomycetota</taxon>
        <taxon>Actinomycetes</taxon>
        <taxon>Micrococcales</taxon>
        <taxon>Micrococcaceae</taxon>
        <taxon>Nesterenkonia</taxon>
    </lineage>
</organism>
<sequence length="63" mass="7018">MAVMETREVAEQLRDLVLPSIPDEDLDYFEAAAEEEDWAHLAQLSREAAQAYGVDLPTELIAA</sequence>
<accession>A0ABT2HR34</accession>
<protein>
    <submittedName>
        <fullName evidence="1">Uncharacterized protein</fullName>
    </submittedName>
</protein>
<dbReference type="EMBL" id="JALXMO010000016">
    <property type="protein sequence ID" value="MCT1607164.1"/>
    <property type="molecule type" value="Genomic_DNA"/>
</dbReference>
<name>A0ABT2HR34_9MICC</name>
<evidence type="ECO:0000313" key="1">
    <source>
        <dbReference type="EMBL" id="MCT1607164.1"/>
    </source>
</evidence>
<dbReference type="Proteomes" id="UP001205046">
    <property type="component" value="Unassembled WGS sequence"/>
</dbReference>